<evidence type="ECO:0000313" key="2">
    <source>
        <dbReference type="Proteomes" id="UP000785679"/>
    </source>
</evidence>
<accession>A0A8J8T3Z6</accession>
<comment type="caution">
    <text evidence="1">The sequence shown here is derived from an EMBL/GenBank/DDBJ whole genome shotgun (WGS) entry which is preliminary data.</text>
</comment>
<keyword evidence="2" id="KW-1185">Reference proteome</keyword>
<evidence type="ECO:0000313" key="1">
    <source>
        <dbReference type="EMBL" id="TNV80598.1"/>
    </source>
</evidence>
<proteinExistence type="predicted"/>
<name>A0A8J8T3Z6_HALGN</name>
<sequence length="222" mass="24864">MLLAIACYQSYLHCVLIIIYKLLPNGTQAKPSLHFQKQLILRLPAGDACEPQQTATEIAVSDQESHERVLQSHKTTLLSFHHHVQQYTEGQASLHRRMREQYVTITKATAHYDSQYVCEVKASEEVEYIDLIKQGSLSTLHDSVAPNEASDLPTSAAGVLLTASELNQYKENIIEIDSLPSSASDDLCLSSSQTSNVQYFPLEFNQCCNDRTFDPFTKAGKR</sequence>
<protein>
    <submittedName>
        <fullName evidence="1">Uncharacterized protein</fullName>
    </submittedName>
</protein>
<gene>
    <name evidence="1" type="ORF">FGO68_gene13286</name>
</gene>
<dbReference type="EMBL" id="RRYP01007293">
    <property type="protein sequence ID" value="TNV80598.1"/>
    <property type="molecule type" value="Genomic_DNA"/>
</dbReference>
<organism evidence="1 2">
    <name type="scientific">Halteria grandinella</name>
    <dbReference type="NCBI Taxonomy" id="5974"/>
    <lineage>
        <taxon>Eukaryota</taxon>
        <taxon>Sar</taxon>
        <taxon>Alveolata</taxon>
        <taxon>Ciliophora</taxon>
        <taxon>Intramacronucleata</taxon>
        <taxon>Spirotrichea</taxon>
        <taxon>Stichotrichia</taxon>
        <taxon>Sporadotrichida</taxon>
        <taxon>Halteriidae</taxon>
        <taxon>Halteria</taxon>
    </lineage>
</organism>
<dbReference type="AlphaFoldDB" id="A0A8J8T3Z6"/>
<dbReference type="Proteomes" id="UP000785679">
    <property type="component" value="Unassembled WGS sequence"/>
</dbReference>
<reference evidence="1" key="1">
    <citation type="submission" date="2019-06" db="EMBL/GenBank/DDBJ databases">
        <authorList>
            <person name="Zheng W."/>
        </authorList>
    </citation>
    <scope>NUCLEOTIDE SEQUENCE</scope>
    <source>
        <strain evidence="1">QDHG01</strain>
    </source>
</reference>